<feature type="transmembrane region" description="Helical" evidence="2">
    <location>
        <begin position="303"/>
        <end position="324"/>
    </location>
</feature>
<feature type="compositionally biased region" description="Basic residues" evidence="1">
    <location>
        <begin position="1145"/>
        <end position="1154"/>
    </location>
</feature>
<dbReference type="InterPro" id="IPR015421">
    <property type="entry name" value="PyrdxlP-dep_Trfase_major"/>
</dbReference>
<feature type="compositionally biased region" description="Low complexity" evidence="1">
    <location>
        <begin position="1988"/>
        <end position="1999"/>
    </location>
</feature>
<evidence type="ECO:0000259" key="3">
    <source>
        <dbReference type="Pfam" id="PF00155"/>
    </source>
</evidence>
<dbReference type="GO" id="GO:0030170">
    <property type="term" value="F:pyridoxal phosphate binding"/>
    <property type="evidence" value="ECO:0007669"/>
    <property type="project" value="InterPro"/>
</dbReference>
<dbReference type="NCBIfam" id="TIGR02226">
    <property type="entry name" value="two_anch"/>
    <property type="match status" value="1"/>
</dbReference>
<accession>A0A699GGA3</accession>
<keyword evidence="2" id="KW-0812">Transmembrane</keyword>
<feature type="compositionally biased region" description="Basic residues" evidence="1">
    <location>
        <begin position="60"/>
        <end position="75"/>
    </location>
</feature>
<dbReference type="EMBL" id="BKCJ010000008">
    <property type="protein sequence ID" value="GEU28511.1"/>
    <property type="molecule type" value="Genomic_DNA"/>
</dbReference>
<feature type="compositionally biased region" description="Low complexity" evidence="1">
    <location>
        <begin position="76"/>
        <end position="85"/>
    </location>
</feature>
<organism evidence="5">
    <name type="scientific">Tanacetum cinerariifolium</name>
    <name type="common">Dalmatian daisy</name>
    <name type="synonym">Chrysanthemum cinerariifolium</name>
    <dbReference type="NCBI Taxonomy" id="118510"/>
    <lineage>
        <taxon>Eukaryota</taxon>
        <taxon>Viridiplantae</taxon>
        <taxon>Streptophyta</taxon>
        <taxon>Embryophyta</taxon>
        <taxon>Tracheophyta</taxon>
        <taxon>Spermatophyta</taxon>
        <taxon>Magnoliopsida</taxon>
        <taxon>eudicotyledons</taxon>
        <taxon>Gunneridae</taxon>
        <taxon>Pentapetalae</taxon>
        <taxon>asterids</taxon>
        <taxon>campanulids</taxon>
        <taxon>Asterales</taxon>
        <taxon>Asteraceae</taxon>
        <taxon>Asteroideae</taxon>
        <taxon>Anthemideae</taxon>
        <taxon>Anthemidinae</taxon>
        <taxon>Tanacetum</taxon>
    </lineage>
</organism>
<feature type="domain" description="Aminotransferase class I/classII large" evidence="3">
    <location>
        <begin position="2222"/>
        <end position="2372"/>
    </location>
</feature>
<feature type="region of interest" description="Disordered" evidence="1">
    <location>
        <begin position="987"/>
        <end position="1170"/>
    </location>
</feature>
<feature type="transmembrane region" description="Helical" evidence="2">
    <location>
        <begin position="604"/>
        <end position="624"/>
    </location>
</feature>
<dbReference type="Pfam" id="PF00155">
    <property type="entry name" value="Aminotran_1_2"/>
    <property type="match status" value="1"/>
</dbReference>
<feature type="compositionally biased region" description="Low complexity" evidence="1">
    <location>
        <begin position="966"/>
        <end position="978"/>
    </location>
</feature>
<feature type="compositionally biased region" description="Gly residues" evidence="1">
    <location>
        <begin position="1045"/>
        <end position="1062"/>
    </location>
</feature>
<feature type="compositionally biased region" description="Low complexity" evidence="1">
    <location>
        <begin position="1160"/>
        <end position="1170"/>
    </location>
</feature>
<feature type="transmembrane region" description="Helical" evidence="2">
    <location>
        <begin position="250"/>
        <end position="267"/>
    </location>
</feature>
<dbReference type="SUPFAM" id="SSF53383">
    <property type="entry name" value="PLP-dependent transferases"/>
    <property type="match status" value="1"/>
</dbReference>
<dbReference type="InterPro" id="IPR011933">
    <property type="entry name" value="Double_TM_dom"/>
</dbReference>
<feature type="compositionally biased region" description="Low complexity" evidence="1">
    <location>
        <begin position="2010"/>
        <end position="2021"/>
    </location>
</feature>
<proteinExistence type="predicted"/>
<feature type="transmembrane region" description="Helical" evidence="2">
    <location>
        <begin position="1228"/>
        <end position="1246"/>
    </location>
</feature>
<feature type="region of interest" description="Disordered" evidence="1">
    <location>
        <begin position="959"/>
        <end position="978"/>
    </location>
</feature>
<feature type="region of interest" description="Disordered" evidence="1">
    <location>
        <begin position="2141"/>
        <end position="2181"/>
    </location>
</feature>
<feature type="transmembrane region" description="Helical" evidence="2">
    <location>
        <begin position="1253"/>
        <end position="1274"/>
    </location>
</feature>
<protein>
    <submittedName>
        <fullName evidence="5">Uncharacterized protein</fullName>
    </submittedName>
</protein>
<feature type="compositionally biased region" description="Basic residues" evidence="1">
    <location>
        <begin position="2000"/>
        <end position="2009"/>
    </location>
</feature>
<dbReference type="InterPro" id="IPR015424">
    <property type="entry name" value="PyrdxlP-dep_Trfase"/>
</dbReference>
<dbReference type="InterPro" id="IPR004839">
    <property type="entry name" value="Aminotransferase_I/II_large"/>
</dbReference>
<feature type="compositionally biased region" description="Basic residues" evidence="1">
    <location>
        <begin position="2160"/>
        <end position="2179"/>
    </location>
</feature>
<dbReference type="PANTHER" id="PTHR46577">
    <property type="entry name" value="HTH-TYPE TRANSCRIPTIONAL REGULATORY PROTEIN GABR"/>
    <property type="match status" value="1"/>
</dbReference>
<keyword evidence="2" id="KW-1133">Transmembrane helix</keyword>
<feature type="transmembrane region" description="Helical" evidence="2">
    <location>
        <begin position="694"/>
        <end position="714"/>
    </location>
</feature>
<feature type="transmembrane region" description="Helical" evidence="2">
    <location>
        <begin position="411"/>
        <end position="431"/>
    </location>
</feature>
<dbReference type="Gene3D" id="3.40.640.10">
    <property type="entry name" value="Type I PLP-dependent aspartate aminotransferase-like (Major domain)"/>
    <property type="match status" value="1"/>
</dbReference>
<evidence type="ECO:0000256" key="2">
    <source>
        <dbReference type="SAM" id="Phobius"/>
    </source>
</evidence>
<keyword evidence="2" id="KW-0472">Membrane</keyword>
<dbReference type="InterPro" id="IPR051446">
    <property type="entry name" value="HTH_trans_reg/aminotransferase"/>
</dbReference>
<evidence type="ECO:0000256" key="1">
    <source>
        <dbReference type="SAM" id="MobiDB-lite"/>
    </source>
</evidence>
<reference evidence="5" key="1">
    <citation type="journal article" date="2019" name="Sci. Rep.">
        <title>Draft genome of Tanacetum cinerariifolium, the natural source of mosquito coil.</title>
        <authorList>
            <person name="Yamashiro T."/>
            <person name="Shiraishi A."/>
            <person name="Satake H."/>
            <person name="Nakayama K."/>
        </authorList>
    </citation>
    <scope>NUCLEOTIDE SEQUENCE</scope>
</reference>
<feature type="transmembrane region" description="Helical" evidence="2">
    <location>
        <begin position="567"/>
        <end position="584"/>
    </location>
</feature>
<feature type="compositionally biased region" description="Basic residues" evidence="1">
    <location>
        <begin position="1010"/>
        <end position="1031"/>
    </location>
</feature>
<sequence>MAPRGLEAARAGRPVLRARGGTRQPRGRVALAGRHRVDGGTQPQRRHDGRGQAVVRAHRAGLRGGHRPAPGRRVRPGGVQRRQGGIHPGRARAAPVAARAGAAEPGAARRRAAHRAGAQGEPAFCARTGPDFCGQRFPRLAVAAVRSAATAAQPAPRCAPAHAAHQGGNGRQLCLRFRLPRSRAGTGLVPLYQGGSCGLPAAKPRPFRPGGHQLPPAQYRAARGVHRAAAARGPALLAEPGEGALMLSSAYPWWWLALPVLLLPVWWHRQKRQRPTAEPLATARFLPAAAPEQIRVWRWRDRILLLVRCLLLVALIAWLAATIFPWRGHTVLVDAGADPAWVAQQVAAAGMTDAQRLPLPPDALHWLRAHEGDWRDDARLLIVARAGHIGMTARASQFRHPVELRVQPAPAMAATVVAVNAPAHYPVVLAASPERSGAWRALFAAFDRAGSGTQRRTVATAPGAGTELIVWDTPGEAPPAQWRAPHWWIGAGATLPATGKSATLKVDDITLQYADSPRGRLWTSDAFPPRDAGTARALYEAWRLLDAAPAPAYPAPRLWQAVLRRRALHWLAALAPLAMAAVALPSGDAAGTPHTGALIGMVPASPAGAVMLMAFAAWAVWLAADAWRWRRRIALHWTGWLNAAIPALEDSAALLATTAQTPIARLQQQRLQARLAGSLTGDDYRAIARRRVPARLAVLPVALAVIAAGGAWAYDASREAVRPPVAAPPASKPVVDGDVYLRVTPPAYTRVAPFETGARDLQVPQYAQVHWCVRKPGSVAPVVELSDGATITATEACVTRRVDDSLFWRVHGAKTTRYNIRVTPDQAPQVTIAEPAELIHLLGKDADHARIAVLARDDYAIARASLHMTLARGSGENVRFTDREVPLPASADPKSRSWNRQWTLAELGMEPGDELYFFVRATDNAPDNPHTVQSPTYTLRLPGPEAEGVDATALPTLRKHRRRPGRAAPALRPVPGRGIEPVRRRTWRACGTRPGGARRRPRQQPVDGHRSRRHAAFRPRARPGRQRHHLRSANQGHFEARAGRHVGGGKGAAGRVAQGGAGARVQGARSDQGTAGGRTGVPAPHRVCAAGIEGGKTHDRRHGGRHEQQARARHARRHRARRSARSGAGAGAGRRAAGPVEQVGARRHRRAHRRPGTETGRPARGAGCAGRLRAMPRPAARLAARHAAGCAGAAAGAPRAAVAVRARVARPGAGAMIAVMNITFEPAALLPACLALAAGVVSAVLYGRRRQWFDALLILAAALSLAVVLAGSLADVRLPAPPSRALGIDTGAQGEVTQAELQAIPDASAIILGGDGLRAAQWRDLPARPLQWTPSKEEALWLDFPRTMSLGRIFTLTVRLPQPRAGWRVQLLAENRQVLADSDTAAGADKKPAAQHSVQWLPPVAEAMVLSARVLDAAGKVIAQGPVPVQVTDPAPLQIVGRFNAPSFDARALNDLLTGGGAILDWQVTLGKAIARSETARAPLTRPNAIVVDAAYVEQLAPAARAALLAQAGQGVPLVVLGGNAANAALWQREFGLRLQPQSPTTEKEDQRQFSMGGVLLTMPPAALNPAPASQEAWAVAARDDQRRPWLWQRQYRQGRVIWIGVADWHRYAIGAPQALALWWQGALDAVALADERRAGWQLPDPMPVPGLRSEICAWGVKAGAVARIDGMDDVRLQARSDKADSVCAALWPPQAGWLKLRSAGVTEPGLQYIYAQDDWPAWQRGLRREATAVYAARAVKASGSAAHGDAPGRPAPVAPFAIFFALCMLALWRREQNGERAEPPFGVGPERSDTGIAGRFIERDAHDGGGGVLLVRAGAHLLLASRQQLVHEVFQRVAPRRVICHHLEAAIDHGRPVVHRVIECGTRHHQAIEVGDGDAYLALGQALEHAAAVGAVDVQVGAVAPAGSRNAVRAVAVGKRDVAQVGVVDDRVQHRGIVMRVGGDAAHAGAVAGRGRGRGHGLHPESHGADGFQPAAVRLRRPPRPPTMAAPAPAARMPARGHPRRHAGAGRAPGRVAHAGNGTGRGPQHGAVRVRAAGQRRLCRHRPSWHRGGRACGIDVIGTIGTIGILGVPAAAGRAQRCAANAANPVSPRARSASRCRSRPAPGRFRAGRAGARPVSDGPVAADARPRLARAHARAAELQRSGRRAGAARGDCRPPARRARRGVRRAPGLHHRRRPEQPRCLAIAGIDVDDDGIAPAADDWLLRPPRLIYTTPSHQYPVGSVLSLRRRLALIESARAAGALIVEDDYDSEFRHDGAPLSAMQGLAPDAPVVYLGTFSKTMFPGLRLGFVVVPRNLAAAFAAMRAQSYAGGRAAEQLALAEFLRSGQFARHVRRMRRLYRQRRDALVAALERHLGSVATVHGASAGMHLSLRFGDRRLDDAAIGAQALAHGVTVNALSRHDTHGDSGWKGLMLGYAQVPADQMDDLVRRLAAVVHLAAYAANPGEAQFREVAAVGPLGRQRVEQVVDAHAEEGALAEGVPQRGVHQPFRVPRVQGAETLGLHFAVVVGAGVEVPGAGCEIGCHHVVLARLAAFDQCHLRLVEQGLAAQHRGRRMALGDLGLVKTQLAGEHQCGRCELARVFGHDIEAAGACVHRVGEELRLAHAQRSQYVGDRAAARFRRDLAREHDTVTDLDLVRVHRERHVRRRPQHQAHAGIARRFFLERSDAEGLRDGAALARGQRFRQHAVIQVGGNGAVELLLHARRAEAAGDAAAHADRLGGVPARTELAGDGAAEVRVFFVAHGAGQGDVIDRLVLGVEEQGDVVAAVVHGGGGRVAGEALDARGGGVAVLAHDGKRRVVGAAVLVRHRVAGHDLVVVAPVFETGGHEHAGVAQFHRALDVGIEGGLVELEGAGIGVARRFGVDAAARFGLVPVAGVDAVRFVERQLAGAVVDADVGLPVARQVAPVAERERGILDVGMDGGQEAVRVHGGHGAVVAGGPEEAERIALALGGAAERIEFAVFIDGQAGVPPEVQVARVAVAQVLGHARGIRTQRVHAGAVGFVALARLHREVQKAAVLAQRHAGVGAGRIQVAVAFGRGAVGAAQRRFAHLRLEHDVDHAGNCVRPVLGGGAVAQHLDVVDGRQRDGVDVGAGRAAPHGLLHVDQRLLVAALAVDQHQHLVRSQRAQGGGADAVGAVADERAGEVERRVQRLQQLAQFQRAGRLHVFQADQADGRRGVERGLGNRARAEHDHGLFLGGLIVCSRLRHGRACGEDDNCAADGGGKAAALKVGCSGHGSLSGDHDDIGVVHFGQPHHGVEHQFHRLQILVVVGKVAEHIGGHHAAVGQHVAAALVELGRIEHRPARVLVVQIDLQHVDRAAVGGIEHEVQGVHFAHVQARIVGGQGKLRLAHRNHIGIEFGHGHARLRKAAVAELGEGGAAQAQLHDVARAVVEQQPHHHHLHVFELDVVGLGDAHGALHPRGAQVQAAHALVFGDGGRRVAGLVEAGGDGRHGRHCTAVGTKKKTPQRLFRGKGVLSLAACGGAPCSRAGPGRPASCRRFPVPARSARSETIAGRREEVAVQRGAEAGNFAKAGEGDVDHRSAAQCRAGQCRREGEDVGERAGAVVDRDVVETSGPEIRIDAVLNQLDIRRVFTVDRACVRTGKHRPCQHGCQRNIF</sequence>
<feature type="compositionally biased region" description="Basic residues" evidence="1">
    <location>
        <begin position="1111"/>
        <end position="1124"/>
    </location>
</feature>
<dbReference type="Pfam" id="PF07584">
    <property type="entry name" value="BatA"/>
    <property type="match status" value="1"/>
</dbReference>
<feature type="compositionally biased region" description="Low complexity" evidence="1">
    <location>
        <begin position="2104"/>
        <end position="2119"/>
    </location>
</feature>
<feature type="region of interest" description="Disordered" evidence="1">
    <location>
        <begin position="1983"/>
        <end position="2036"/>
    </location>
</feature>
<feature type="region of interest" description="Disordered" evidence="1">
    <location>
        <begin position="60"/>
        <end position="97"/>
    </location>
</feature>
<gene>
    <name evidence="5" type="ORF">Tci_000489</name>
</gene>
<dbReference type="InterPro" id="IPR024163">
    <property type="entry name" value="Aerotolerance_reg_N"/>
</dbReference>
<evidence type="ECO:0000313" key="5">
    <source>
        <dbReference type="EMBL" id="GEU28511.1"/>
    </source>
</evidence>
<feature type="domain" description="Aerotolerance regulator N-terminal" evidence="4">
    <location>
        <begin position="246"/>
        <end position="320"/>
    </location>
</feature>
<feature type="region of interest" description="Disordered" evidence="1">
    <location>
        <begin position="2095"/>
        <end position="2126"/>
    </location>
</feature>
<comment type="caution">
    <text evidence="5">The sequence shown here is derived from an EMBL/GenBank/DDBJ whole genome shotgun (WGS) entry which is preliminary data.</text>
</comment>
<dbReference type="PANTHER" id="PTHR46577:SF1">
    <property type="entry name" value="HTH-TYPE TRANSCRIPTIONAL REGULATORY PROTEIN GABR"/>
    <property type="match status" value="1"/>
</dbReference>
<name>A0A699GGA3_TANCI</name>
<dbReference type="CDD" id="cd00609">
    <property type="entry name" value="AAT_like"/>
    <property type="match status" value="1"/>
</dbReference>
<evidence type="ECO:0000259" key="4">
    <source>
        <dbReference type="Pfam" id="PF07584"/>
    </source>
</evidence>